<dbReference type="GO" id="GO:0045823">
    <property type="term" value="P:positive regulation of heart contraction"/>
    <property type="evidence" value="ECO:0007669"/>
    <property type="project" value="InterPro"/>
</dbReference>
<evidence type="ECO:0000256" key="3">
    <source>
        <dbReference type="ARBA" id="ARBA00014144"/>
    </source>
</evidence>
<keyword evidence="7" id="KW-0527">Neuropeptide</keyword>
<keyword evidence="11" id="KW-1185">Reference proteome</keyword>
<comment type="subcellular location">
    <subcellularLocation>
        <location evidence="1">Secreted</location>
    </subcellularLocation>
</comment>
<reference evidence="10" key="1">
    <citation type="submission" date="2021-02" db="EMBL/GenBank/DDBJ databases">
        <authorList>
            <person name="Steward A R."/>
        </authorList>
    </citation>
    <scope>NUCLEOTIDE SEQUENCE</scope>
</reference>
<keyword evidence="6" id="KW-0027">Amidation</keyword>
<evidence type="ECO:0000256" key="2">
    <source>
        <dbReference type="ARBA" id="ARBA00009635"/>
    </source>
</evidence>
<comment type="caution">
    <text evidence="10">The sequence shown here is derived from an EMBL/GenBank/DDBJ whole genome shotgun (WGS) entry which is preliminary data.</text>
</comment>
<dbReference type="Pfam" id="PF17308">
    <property type="entry name" value="Corazonin"/>
    <property type="match status" value="1"/>
</dbReference>
<evidence type="ECO:0000256" key="6">
    <source>
        <dbReference type="ARBA" id="ARBA00022815"/>
    </source>
</evidence>
<feature type="signal peptide" evidence="9">
    <location>
        <begin position="1"/>
        <end position="18"/>
    </location>
</feature>
<keyword evidence="4" id="KW-0964">Secreted</keyword>
<dbReference type="OrthoDB" id="6436322at2759"/>
<name>A0A821VSD0_9NEOP</name>
<evidence type="ECO:0000313" key="10">
    <source>
        <dbReference type="EMBL" id="CAF4912303.1"/>
    </source>
</evidence>
<keyword evidence="5 9" id="KW-0732">Signal</keyword>
<dbReference type="AlphaFoldDB" id="A0A821VSD0"/>
<gene>
    <name evidence="10" type="ORF">PMACD_LOCUS12249</name>
</gene>
<organism evidence="10 11">
    <name type="scientific">Pieris macdunnoughi</name>
    <dbReference type="NCBI Taxonomy" id="345717"/>
    <lineage>
        <taxon>Eukaryota</taxon>
        <taxon>Metazoa</taxon>
        <taxon>Ecdysozoa</taxon>
        <taxon>Arthropoda</taxon>
        <taxon>Hexapoda</taxon>
        <taxon>Insecta</taxon>
        <taxon>Pterygota</taxon>
        <taxon>Neoptera</taxon>
        <taxon>Endopterygota</taxon>
        <taxon>Lepidoptera</taxon>
        <taxon>Glossata</taxon>
        <taxon>Ditrysia</taxon>
        <taxon>Papilionoidea</taxon>
        <taxon>Pieridae</taxon>
        <taxon>Pierinae</taxon>
        <taxon>Pieris</taxon>
    </lineage>
</organism>
<evidence type="ECO:0000256" key="7">
    <source>
        <dbReference type="ARBA" id="ARBA00023320"/>
    </source>
</evidence>
<proteinExistence type="inferred from homology"/>
<accession>A0A821VSD0</accession>
<dbReference type="Proteomes" id="UP000663880">
    <property type="component" value="Unassembled WGS sequence"/>
</dbReference>
<comment type="similarity">
    <text evidence="2">Belongs to the corazonin family.</text>
</comment>
<evidence type="ECO:0000256" key="8">
    <source>
        <dbReference type="SAM" id="MobiDB-lite"/>
    </source>
</evidence>
<evidence type="ECO:0000256" key="4">
    <source>
        <dbReference type="ARBA" id="ARBA00022525"/>
    </source>
</evidence>
<feature type="chain" id="PRO_5032539404" description="Pro-corazonin" evidence="9">
    <location>
        <begin position="19"/>
        <end position="94"/>
    </location>
</feature>
<evidence type="ECO:0000256" key="5">
    <source>
        <dbReference type="ARBA" id="ARBA00022729"/>
    </source>
</evidence>
<dbReference type="GO" id="GO:0071858">
    <property type="term" value="F:corazonin receptor binding"/>
    <property type="evidence" value="ECO:0007669"/>
    <property type="project" value="InterPro"/>
</dbReference>
<sequence>MTNITFILIAVILTTVACQTFQYSRGWTNGKRDHKRDQTLDQILTPCQMQKLKYLLQGKAFSDRLLIPCDYTDEDSDQRQRYQPDVQDSLTDFH</sequence>
<evidence type="ECO:0000256" key="9">
    <source>
        <dbReference type="SAM" id="SignalP"/>
    </source>
</evidence>
<dbReference type="GO" id="GO:0007218">
    <property type="term" value="P:neuropeptide signaling pathway"/>
    <property type="evidence" value="ECO:0007669"/>
    <property type="project" value="UniProtKB-KW"/>
</dbReference>
<dbReference type="GO" id="GO:0005576">
    <property type="term" value="C:extracellular region"/>
    <property type="evidence" value="ECO:0007669"/>
    <property type="project" value="UniProtKB-SubCell"/>
</dbReference>
<evidence type="ECO:0000313" key="11">
    <source>
        <dbReference type="Proteomes" id="UP000663880"/>
    </source>
</evidence>
<dbReference type="EMBL" id="CAJOBZ010000046">
    <property type="protein sequence ID" value="CAF4912303.1"/>
    <property type="molecule type" value="Genomic_DNA"/>
</dbReference>
<protein>
    <recommendedName>
        <fullName evidence="3">Pro-corazonin</fullName>
    </recommendedName>
</protein>
<dbReference type="InterPro" id="IPR020190">
    <property type="entry name" value="Procorazonin"/>
</dbReference>
<feature type="region of interest" description="Disordered" evidence="8">
    <location>
        <begin position="74"/>
        <end position="94"/>
    </location>
</feature>
<evidence type="ECO:0000256" key="1">
    <source>
        <dbReference type="ARBA" id="ARBA00004613"/>
    </source>
</evidence>